<evidence type="ECO:0000256" key="6">
    <source>
        <dbReference type="ARBA" id="ARBA00023136"/>
    </source>
</evidence>
<organism evidence="9 10">
    <name type="scientific">Caldovatus aquaticus</name>
    <dbReference type="NCBI Taxonomy" id="2865671"/>
    <lineage>
        <taxon>Bacteria</taxon>
        <taxon>Pseudomonadati</taxon>
        <taxon>Pseudomonadota</taxon>
        <taxon>Alphaproteobacteria</taxon>
        <taxon>Acetobacterales</taxon>
        <taxon>Roseomonadaceae</taxon>
        <taxon>Caldovatus</taxon>
    </lineage>
</organism>
<evidence type="ECO:0000256" key="5">
    <source>
        <dbReference type="ARBA" id="ARBA00022989"/>
    </source>
</evidence>
<dbReference type="CDD" id="cd06261">
    <property type="entry name" value="TM_PBP2"/>
    <property type="match status" value="1"/>
</dbReference>
<evidence type="ECO:0000256" key="2">
    <source>
        <dbReference type="ARBA" id="ARBA00022448"/>
    </source>
</evidence>
<keyword evidence="6 7" id="KW-0472">Membrane</keyword>
<keyword evidence="5 7" id="KW-1133">Transmembrane helix</keyword>
<dbReference type="PANTHER" id="PTHR43386:SF25">
    <property type="entry name" value="PEPTIDE ABC TRANSPORTER PERMEASE PROTEIN"/>
    <property type="match status" value="1"/>
</dbReference>
<proteinExistence type="inferred from homology"/>
<feature type="transmembrane region" description="Helical" evidence="7">
    <location>
        <begin position="137"/>
        <end position="163"/>
    </location>
</feature>
<evidence type="ECO:0000313" key="10">
    <source>
        <dbReference type="Proteomes" id="UP001519924"/>
    </source>
</evidence>
<dbReference type="Pfam" id="PF12911">
    <property type="entry name" value="OppC_N"/>
    <property type="match status" value="1"/>
</dbReference>
<dbReference type="Gene3D" id="1.10.3720.10">
    <property type="entry name" value="MetI-like"/>
    <property type="match status" value="1"/>
</dbReference>
<dbReference type="EMBL" id="JAHZUY010000001">
    <property type="protein sequence ID" value="MBW8267913.1"/>
    <property type="molecule type" value="Genomic_DNA"/>
</dbReference>
<protein>
    <submittedName>
        <fullName evidence="9">ABC transporter permease</fullName>
    </submittedName>
</protein>
<comment type="subcellular location">
    <subcellularLocation>
        <location evidence="1 7">Cell membrane</location>
        <topology evidence="1 7">Multi-pass membrane protein</topology>
    </subcellularLocation>
</comment>
<feature type="transmembrane region" description="Helical" evidence="7">
    <location>
        <begin position="210"/>
        <end position="235"/>
    </location>
</feature>
<evidence type="ECO:0000259" key="8">
    <source>
        <dbReference type="PROSITE" id="PS50928"/>
    </source>
</evidence>
<dbReference type="PROSITE" id="PS50928">
    <property type="entry name" value="ABC_TM1"/>
    <property type="match status" value="1"/>
</dbReference>
<keyword evidence="10" id="KW-1185">Reference proteome</keyword>
<evidence type="ECO:0000313" key="9">
    <source>
        <dbReference type="EMBL" id="MBW8267913.1"/>
    </source>
</evidence>
<evidence type="ECO:0000256" key="3">
    <source>
        <dbReference type="ARBA" id="ARBA00022475"/>
    </source>
</evidence>
<comment type="similarity">
    <text evidence="7">Belongs to the binding-protein-dependent transport system permease family.</text>
</comment>
<dbReference type="InterPro" id="IPR035906">
    <property type="entry name" value="MetI-like_sf"/>
</dbReference>
<name>A0ABS7EXT9_9PROT</name>
<dbReference type="Pfam" id="PF00528">
    <property type="entry name" value="BPD_transp_1"/>
    <property type="match status" value="1"/>
</dbReference>
<dbReference type="PANTHER" id="PTHR43386">
    <property type="entry name" value="OLIGOPEPTIDE TRANSPORT SYSTEM PERMEASE PROTEIN APPC"/>
    <property type="match status" value="1"/>
</dbReference>
<dbReference type="InterPro" id="IPR025966">
    <property type="entry name" value="OppC_N"/>
</dbReference>
<dbReference type="InterPro" id="IPR050366">
    <property type="entry name" value="BP-dependent_transpt_permease"/>
</dbReference>
<dbReference type="InterPro" id="IPR000515">
    <property type="entry name" value="MetI-like"/>
</dbReference>
<evidence type="ECO:0000256" key="1">
    <source>
        <dbReference type="ARBA" id="ARBA00004651"/>
    </source>
</evidence>
<dbReference type="RefSeq" id="WP_220115423.1">
    <property type="nucleotide sequence ID" value="NZ_JAHZUY010000001.1"/>
</dbReference>
<evidence type="ECO:0000256" key="7">
    <source>
        <dbReference type="RuleBase" id="RU363032"/>
    </source>
</evidence>
<sequence length="291" mass="30657">MSGAVLAPAAARRHGRLLRHSGLVLGALIVGFVALVALLGPWLAPHDPFAIDLSRRLIPPAWMEGGTAANPLGTDQLGRDYLSRLIYGARISMVIGVLTVVTSGLIGTTIGVLGGYFGGRVDDAVVFAITARLSIPVVLVALTVAGLMGSSFTLVILVLGLLLWDRFAVVARSTTMQIRNLDYVAAAWCAGCSRTAILLREVLPNIASHLAVVATLEMALAILLEAALSFLGLGVPAPLPSWGLMIAEGKEYMFFSPWVIMIPGIALFVLILGINLLGDALRDMIGTDIAR</sequence>
<keyword evidence="3" id="KW-1003">Cell membrane</keyword>
<feature type="transmembrane region" description="Helical" evidence="7">
    <location>
        <begin position="255"/>
        <end position="277"/>
    </location>
</feature>
<feature type="domain" description="ABC transmembrane type-1" evidence="8">
    <location>
        <begin position="89"/>
        <end position="278"/>
    </location>
</feature>
<keyword evidence="4 7" id="KW-0812">Transmembrane</keyword>
<reference evidence="9 10" key="1">
    <citation type="submission" date="2021-08" db="EMBL/GenBank/DDBJ databases">
        <title>Caldovatus sediminis gen. nov., sp. nov., a moderately thermophilic bacterium isolated from a hot spring.</title>
        <authorList>
            <person name="Hu C.-J."/>
            <person name="Li W.-J."/>
            <person name="Xian W.-D."/>
        </authorList>
    </citation>
    <scope>NUCLEOTIDE SEQUENCE [LARGE SCALE GENOMIC DNA]</scope>
    <source>
        <strain evidence="9 10">SYSU G05006</strain>
    </source>
</reference>
<comment type="caution">
    <text evidence="9">The sequence shown here is derived from an EMBL/GenBank/DDBJ whole genome shotgun (WGS) entry which is preliminary data.</text>
</comment>
<keyword evidence="2 7" id="KW-0813">Transport</keyword>
<feature type="transmembrane region" description="Helical" evidence="7">
    <location>
        <begin position="91"/>
        <end position="117"/>
    </location>
</feature>
<dbReference type="SUPFAM" id="SSF161098">
    <property type="entry name" value="MetI-like"/>
    <property type="match status" value="1"/>
</dbReference>
<gene>
    <name evidence="9" type="ORF">K1J50_00240</name>
</gene>
<feature type="transmembrane region" description="Helical" evidence="7">
    <location>
        <begin position="22"/>
        <end position="44"/>
    </location>
</feature>
<evidence type="ECO:0000256" key="4">
    <source>
        <dbReference type="ARBA" id="ARBA00022692"/>
    </source>
</evidence>
<dbReference type="Proteomes" id="UP001519924">
    <property type="component" value="Unassembled WGS sequence"/>
</dbReference>
<accession>A0ABS7EXT9</accession>